<evidence type="ECO:0000313" key="2">
    <source>
        <dbReference type="EMBL" id="GES01094.1"/>
    </source>
</evidence>
<gene>
    <name evidence="2" type="ORF">Acor_31580</name>
</gene>
<keyword evidence="3" id="KW-1185">Reference proteome</keyword>
<dbReference type="RefSeq" id="WP_155337393.1">
    <property type="nucleotide sequence ID" value="NZ_BAAABN010000002.1"/>
</dbReference>
<name>A0A5M3VXD0_9ACTN</name>
<dbReference type="AlphaFoldDB" id="A0A5M3VXD0"/>
<evidence type="ECO:0000313" key="3">
    <source>
        <dbReference type="Proteomes" id="UP000334990"/>
    </source>
</evidence>
<dbReference type="EMBL" id="BLAD01000048">
    <property type="protein sequence ID" value="GES01094.1"/>
    <property type="molecule type" value="Genomic_DNA"/>
</dbReference>
<proteinExistence type="predicted"/>
<keyword evidence="1" id="KW-0732">Signal</keyword>
<feature type="chain" id="PRO_5024329789" evidence="1">
    <location>
        <begin position="28"/>
        <end position="370"/>
    </location>
</feature>
<sequence>MSPFIGRAAAAFLVLAAAVMVPSPVLAADPVLQSHPLPELRPKAALLDLAAPEQNQIWIVGYQALKPGYPGNPVVHRWNGRRWAGFTIPNFSSRGVLSSVNATTGGEVWIGGTKNGAAYMAHLVNGAFVQVPAPPGLTSAAPEHTPSGLWVPGIRTQPGASTIWRLEGTAWVPHSMPMQRVLALKGISAEAWAVGNAPGEDDSVPGVAHYTGSAWENVPYPAPFSEGSTLEDVLPRTSDDIWVVGTNYTRGEPRPTEPLLSRYDGSTWTTVALPPEIIGLQSIAQDASGKVWISALALSPAEGAQQRPVVIGTSPDSIAWTVQEVPSSGEFAVHHEGRDNLGIELTTSRLWLLSDIYPAGPALFTGSLLP</sequence>
<dbReference type="Proteomes" id="UP000334990">
    <property type="component" value="Unassembled WGS sequence"/>
</dbReference>
<reference evidence="2 3" key="1">
    <citation type="submission" date="2019-10" db="EMBL/GenBank/DDBJ databases">
        <title>Whole genome shotgun sequence of Acrocarpospora corrugata NBRC 13972.</title>
        <authorList>
            <person name="Ichikawa N."/>
            <person name="Kimura A."/>
            <person name="Kitahashi Y."/>
            <person name="Komaki H."/>
            <person name="Oguchi A."/>
        </authorList>
    </citation>
    <scope>NUCLEOTIDE SEQUENCE [LARGE SCALE GENOMIC DNA]</scope>
    <source>
        <strain evidence="2 3">NBRC 13972</strain>
    </source>
</reference>
<evidence type="ECO:0000256" key="1">
    <source>
        <dbReference type="SAM" id="SignalP"/>
    </source>
</evidence>
<organism evidence="2 3">
    <name type="scientific">Acrocarpospora corrugata</name>
    <dbReference type="NCBI Taxonomy" id="35763"/>
    <lineage>
        <taxon>Bacteria</taxon>
        <taxon>Bacillati</taxon>
        <taxon>Actinomycetota</taxon>
        <taxon>Actinomycetes</taxon>
        <taxon>Streptosporangiales</taxon>
        <taxon>Streptosporangiaceae</taxon>
        <taxon>Acrocarpospora</taxon>
    </lineage>
</organism>
<comment type="caution">
    <text evidence="2">The sequence shown here is derived from an EMBL/GenBank/DDBJ whole genome shotgun (WGS) entry which is preliminary data.</text>
</comment>
<protein>
    <submittedName>
        <fullName evidence="2">Uncharacterized protein</fullName>
    </submittedName>
</protein>
<feature type="signal peptide" evidence="1">
    <location>
        <begin position="1"/>
        <end position="27"/>
    </location>
</feature>
<accession>A0A5M3VXD0</accession>
<dbReference type="OrthoDB" id="5177340at2"/>